<dbReference type="AlphaFoldDB" id="A0A6A6GS44"/>
<accession>A0A6A6GS44</accession>
<protein>
    <submittedName>
        <fullName evidence="1">DUF1857-domain-containing protein</fullName>
    </submittedName>
</protein>
<dbReference type="Pfam" id="PF08982">
    <property type="entry name" value="AtaL"/>
    <property type="match status" value="1"/>
</dbReference>
<reference evidence="1" key="1">
    <citation type="journal article" date="2020" name="Stud. Mycol.">
        <title>101 Dothideomycetes genomes: a test case for predicting lifestyles and emergence of pathogens.</title>
        <authorList>
            <person name="Haridas S."/>
            <person name="Albert R."/>
            <person name="Binder M."/>
            <person name="Bloem J."/>
            <person name="Labutti K."/>
            <person name="Salamov A."/>
            <person name="Andreopoulos B."/>
            <person name="Baker S."/>
            <person name="Barry K."/>
            <person name="Bills G."/>
            <person name="Bluhm B."/>
            <person name="Cannon C."/>
            <person name="Castanera R."/>
            <person name="Culley D."/>
            <person name="Daum C."/>
            <person name="Ezra D."/>
            <person name="Gonzalez J."/>
            <person name="Henrissat B."/>
            <person name="Kuo A."/>
            <person name="Liang C."/>
            <person name="Lipzen A."/>
            <person name="Lutzoni F."/>
            <person name="Magnuson J."/>
            <person name="Mondo S."/>
            <person name="Nolan M."/>
            <person name="Ohm R."/>
            <person name="Pangilinan J."/>
            <person name="Park H.-J."/>
            <person name="Ramirez L."/>
            <person name="Alfaro M."/>
            <person name="Sun H."/>
            <person name="Tritt A."/>
            <person name="Yoshinaga Y."/>
            <person name="Zwiers L.-H."/>
            <person name="Turgeon B."/>
            <person name="Goodwin S."/>
            <person name="Spatafora J."/>
            <person name="Crous P."/>
            <person name="Grigoriev I."/>
        </authorList>
    </citation>
    <scope>NUCLEOTIDE SEQUENCE</scope>
    <source>
        <strain evidence="1">Tuck. ex Michener</strain>
    </source>
</reference>
<proteinExistence type="predicted"/>
<evidence type="ECO:0000313" key="1">
    <source>
        <dbReference type="EMBL" id="KAF2228507.1"/>
    </source>
</evidence>
<gene>
    <name evidence="1" type="ORF">EV356DRAFT_457662</name>
</gene>
<dbReference type="InterPro" id="IPR015075">
    <property type="entry name" value="AtaL"/>
</dbReference>
<evidence type="ECO:0000313" key="2">
    <source>
        <dbReference type="Proteomes" id="UP000800092"/>
    </source>
</evidence>
<dbReference type="InterPro" id="IPR023393">
    <property type="entry name" value="START-like_dom_sf"/>
</dbReference>
<organism evidence="1 2">
    <name type="scientific">Viridothelium virens</name>
    <name type="common">Speckled blister lichen</name>
    <name type="synonym">Trypethelium virens</name>
    <dbReference type="NCBI Taxonomy" id="1048519"/>
    <lineage>
        <taxon>Eukaryota</taxon>
        <taxon>Fungi</taxon>
        <taxon>Dikarya</taxon>
        <taxon>Ascomycota</taxon>
        <taxon>Pezizomycotina</taxon>
        <taxon>Dothideomycetes</taxon>
        <taxon>Dothideomycetes incertae sedis</taxon>
        <taxon>Trypetheliales</taxon>
        <taxon>Trypetheliaceae</taxon>
        <taxon>Viridothelium</taxon>
    </lineage>
</organism>
<dbReference type="Gene3D" id="3.30.530.20">
    <property type="match status" value="1"/>
</dbReference>
<dbReference type="EMBL" id="ML991923">
    <property type="protein sequence ID" value="KAF2228507.1"/>
    <property type="molecule type" value="Genomic_DNA"/>
</dbReference>
<keyword evidence="2" id="KW-1185">Reference proteome</keyword>
<dbReference type="OrthoDB" id="2320332at2759"/>
<name>A0A6A6GS44_VIRVR</name>
<dbReference type="Proteomes" id="UP000800092">
    <property type="component" value="Unassembled WGS sequence"/>
</dbReference>
<sequence length="161" mass="17832">MVSIHVAYTQSINPAGASPVVTEAQVWKGLERKVRYAQEFVGAISSTDVLEERDGGKEVVRIAHFKPGYGGEKGSAKETVRSFEPTKVDFIRENGAVITNTISHGESLTDTDLNMTYTFEYRDIDPAKEVEMRKTYLEGAKSAVDSSIKAIREMVKDGRIK</sequence>
<dbReference type="SUPFAM" id="SSF55961">
    <property type="entry name" value="Bet v1-like"/>
    <property type="match status" value="1"/>
</dbReference>